<dbReference type="EMBL" id="KB312025">
    <property type="protein sequence ID" value="ELT88032.1"/>
    <property type="molecule type" value="Genomic_DNA"/>
</dbReference>
<dbReference type="EMBL" id="AMQN01003523">
    <property type="status" value="NOT_ANNOTATED_CDS"/>
    <property type="molecule type" value="Genomic_DNA"/>
</dbReference>
<keyword evidence="3" id="KW-1185">Reference proteome</keyword>
<accession>R7T4P0</accession>
<dbReference type="GO" id="GO:0031012">
    <property type="term" value="C:extracellular matrix"/>
    <property type="evidence" value="ECO:0007669"/>
    <property type="project" value="TreeGrafter"/>
</dbReference>
<dbReference type="HOGENOM" id="CLU_1082775_0_0_1"/>
<reference evidence="3" key="1">
    <citation type="submission" date="2012-12" db="EMBL/GenBank/DDBJ databases">
        <authorList>
            <person name="Hellsten U."/>
            <person name="Grimwood J."/>
            <person name="Chapman J.A."/>
            <person name="Shapiro H."/>
            <person name="Aerts A."/>
            <person name="Otillar R.P."/>
            <person name="Terry A.Y."/>
            <person name="Boore J.L."/>
            <person name="Simakov O."/>
            <person name="Marletaz F."/>
            <person name="Cho S.-J."/>
            <person name="Edsinger-Gonzales E."/>
            <person name="Havlak P."/>
            <person name="Kuo D.-H."/>
            <person name="Larsson T."/>
            <person name="Lv J."/>
            <person name="Arendt D."/>
            <person name="Savage R."/>
            <person name="Osoegawa K."/>
            <person name="de Jong P."/>
            <person name="Lindberg D.R."/>
            <person name="Seaver E.C."/>
            <person name="Weisblat D.A."/>
            <person name="Putnam N.H."/>
            <person name="Grigoriev I.V."/>
            <person name="Rokhsar D.S."/>
        </authorList>
    </citation>
    <scope>NUCLEOTIDE SEQUENCE</scope>
    <source>
        <strain evidence="3">I ESC-2004</strain>
    </source>
</reference>
<evidence type="ECO:0000313" key="1">
    <source>
        <dbReference type="EMBL" id="ELT88032.1"/>
    </source>
</evidence>
<sequence>MNANEELQIKSCTEVAVEIALKEMSKWLRFVKNSRMFFEANVWKAFSLKNAYRGTPHPPPCPLRCFAPDFFVSPIIYWWLHHSLTTTKPVFVCITEALPKHHNIPDPVDLLTIQNFTLHHNFDKPNLNRGIAIYVQNRNKVSKDISLNEASLKECQWLKIKTLVGLSTLGCIYRSPSPQDHKALLTSISAACQTHQSAFVVSDFNYPRISWFKGIGSTKSPTDKSWPEDHLITCLADHFLMQLESDTMKPPTSLTSC</sequence>
<evidence type="ECO:0000313" key="3">
    <source>
        <dbReference type="Proteomes" id="UP000014760"/>
    </source>
</evidence>
<protein>
    <recommendedName>
        <fullName evidence="4">Endonuclease/exonuclease/phosphatase domain-containing protein</fullName>
    </recommendedName>
</protein>
<dbReference type="PANTHER" id="PTHR33395:SF22">
    <property type="entry name" value="REVERSE TRANSCRIPTASE DOMAIN-CONTAINING PROTEIN"/>
    <property type="match status" value="1"/>
</dbReference>
<gene>
    <name evidence="1" type="ORF">CAPTEDRAFT_206495</name>
</gene>
<dbReference type="InterPro" id="IPR036691">
    <property type="entry name" value="Endo/exonu/phosph_ase_sf"/>
</dbReference>
<evidence type="ECO:0000313" key="2">
    <source>
        <dbReference type="EnsemblMetazoa" id="CapteP206495"/>
    </source>
</evidence>
<organism evidence="1">
    <name type="scientific">Capitella teleta</name>
    <name type="common">Polychaete worm</name>
    <dbReference type="NCBI Taxonomy" id="283909"/>
    <lineage>
        <taxon>Eukaryota</taxon>
        <taxon>Metazoa</taxon>
        <taxon>Spiralia</taxon>
        <taxon>Lophotrochozoa</taxon>
        <taxon>Annelida</taxon>
        <taxon>Polychaeta</taxon>
        <taxon>Sedentaria</taxon>
        <taxon>Scolecida</taxon>
        <taxon>Capitellidae</taxon>
        <taxon>Capitella</taxon>
    </lineage>
</organism>
<reference evidence="2" key="3">
    <citation type="submission" date="2015-06" db="UniProtKB">
        <authorList>
            <consortium name="EnsemblMetazoa"/>
        </authorList>
    </citation>
    <scope>IDENTIFICATION</scope>
</reference>
<dbReference type="GO" id="GO:0007508">
    <property type="term" value="P:larval heart development"/>
    <property type="evidence" value="ECO:0007669"/>
    <property type="project" value="TreeGrafter"/>
</dbReference>
<dbReference type="PANTHER" id="PTHR33395">
    <property type="entry name" value="TRANSCRIPTASE, PUTATIVE-RELATED-RELATED"/>
    <property type="match status" value="1"/>
</dbReference>
<dbReference type="GO" id="GO:0061343">
    <property type="term" value="P:cell adhesion involved in heart morphogenesis"/>
    <property type="evidence" value="ECO:0007669"/>
    <property type="project" value="TreeGrafter"/>
</dbReference>
<dbReference type="Gene3D" id="3.60.10.10">
    <property type="entry name" value="Endonuclease/exonuclease/phosphatase"/>
    <property type="match status" value="1"/>
</dbReference>
<name>R7T4P0_CAPTE</name>
<dbReference type="AlphaFoldDB" id="R7T4P0"/>
<dbReference type="Proteomes" id="UP000014760">
    <property type="component" value="Unassembled WGS sequence"/>
</dbReference>
<proteinExistence type="predicted"/>
<reference evidence="1 3" key="2">
    <citation type="journal article" date="2013" name="Nature">
        <title>Insights into bilaterian evolution from three spiralian genomes.</title>
        <authorList>
            <person name="Simakov O."/>
            <person name="Marletaz F."/>
            <person name="Cho S.J."/>
            <person name="Edsinger-Gonzales E."/>
            <person name="Havlak P."/>
            <person name="Hellsten U."/>
            <person name="Kuo D.H."/>
            <person name="Larsson T."/>
            <person name="Lv J."/>
            <person name="Arendt D."/>
            <person name="Savage R."/>
            <person name="Osoegawa K."/>
            <person name="de Jong P."/>
            <person name="Grimwood J."/>
            <person name="Chapman J.A."/>
            <person name="Shapiro H."/>
            <person name="Aerts A."/>
            <person name="Otillar R.P."/>
            <person name="Terry A.Y."/>
            <person name="Boore J.L."/>
            <person name="Grigoriev I.V."/>
            <person name="Lindberg D.R."/>
            <person name="Seaver E.C."/>
            <person name="Weisblat D.A."/>
            <person name="Putnam N.H."/>
            <person name="Rokhsar D.S."/>
        </authorList>
    </citation>
    <scope>NUCLEOTIDE SEQUENCE</scope>
    <source>
        <strain evidence="1 3">I ESC-2004</strain>
    </source>
</reference>
<dbReference type="EnsemblMetazoa" id="CapteT206495">
    <property type="protein sequence ID" value="CapteP206495"/>
    <property type="gene ID" value="CapteG206495"/>
</dbReference>
<evidence type="ECO:0008006" key="4">
    <source>
        <dbReference type="Google" id="ProtNLM"/>
    </source>
</evidence>